<keyword evidence="1" id="KW-0812">Transmembrane</keyword>
<dbReference type="EMBL" id="JBHSGI010000009">
    <property type="protein sequence ID" value="MFC4669043.1"/>
    <property type="molecule type" value="Genomic_DNA"/>
</dbReference>
<organism evidence="2 3">
    <name type="scientific">Seohaeicola nanhaiensis</name>
    <dbReference type="NCBI Taxonomy" id="1387282"/>
    <lineage>
        <taxon>Bacteria</taxon>
        <taxon>Pseudomonadati</taxon>
        <taxon>Pseudomonadota</taxon>
        <taxon>Alphaproteobacteria</taxon>
        <taxon>Rhodobacterales</taxon>
        <taxon>Roseobacteraceae</taxon>
        <taxon>Seohaeicola</taxon>
    </lineage>
</organism>
<feature type="transmembrane region" description="Helical" evidence="1">
    <location>
        <begin position="61"/>
        <end position="79"/>
    </location>
</feature>
<evidence type="ECO:0000313" key="3">
    <source>
        <dbReference type="Proteomes" id="UP001595973"/>
    </source>
</evidence>
<gene>
    <name evidence="2" type="ORF">ACFO5X_10795</name>
</gene>
<keyword evidence="3" id="KW-1185">Reference proteome</keyword>
<evidence type="ECO:0000313" key="2">
    <source>
        <dbReference type="EMBL" id="MFC4669043.1"/>
    </source>
</evidence>
<dbReference type="Pfam" id="PF03729">
    <property type="entry name" value="DUF308"/>
    <property type="match status" value="1"/>
</dbReference>
<feature type="transmembrane region" description="Helical" evidence="1">
    <location>
        <begin position="115"/>
        <end position="134"/>
    </location>
</feature>
<keyword evidence="1" id="KW-0472">Membrane</keyword>
<feature type="transmembrane region" description="Helical" evidence="1">
    <location>
        <begin position="31"/>
        <end position="52"/>
    </location>
</feature>
<keyword evidence="1" id="KW-1133">Transmembrane helix</keyword>
<evidence type="ECO:0000256" key="1">
    <source>
        <dbReference type="SAM" id="Phobius"/>
    </source>
</evidence>
<comment type="caution">
    <text evidence="2">The sequence shown here is derived from an EMBL/GenBank/DDBJ whole genome shotgun (WGS) entry which is preliminary data.</text>
</comment>
<dbReference type="RefSeq" id="WP_380717451.1">
    <property type="nucleotide sequence ID" value="NZ_JBHSGI010000009.1"/>
</dbReference>
<dbReference type="PANTHER" id="PTHR34989:SF1">
    <property type="entry name" value="PROTEIN HDED"/>
    <property type="match status" value="1"/>
</dbReference>
<accession>A0ABV9KGF1</accession>
<feature type="transmembrane region" description="Helical" evidence="1">
    <location>
        <begin position="140"/>
        <end position="166"/>
    </location>
</feature>
<dbReference type="InterPro" id="IPR052712">
    <property type="entry name" value="Acid_resist_chaperone_HdeD"/>
</dbReference>
<reference evidence="3" key="1">
    <citation type="journal article" date="2019" name="Int. J. Syst. Evol. Microbiol.">
        <title>The Global Catalogue of Microorganisms (GCM) 10K type strain sequencing project: providing services to taxonomists for standard genome sequencing and annotation.</title>
        <authorList>
            <consortium name="The Broad Institute Genomics Platform"/>
            <consortium name="The Broad Institute Genome Sequencing Center for Infectious Disease"/>
            <person name="Wu L."/>
            <person name="Ma J."/>
        </authorList>
    </citation>
    <scope>NUCLEOTIDE SEQUENCE [LARGE SCALE GENOMIC DNA]</scope>
    <source>
        <strain evidence="3">CGMCC 4.7283</strain>
    </source>
</reference>
<name>A0ABV9KGF1_9RHOB</name>
<dbReference type="InterPro" id="IPR005325">
    <property type="entry name" value="DUF308_memb"/>
</dbReference>
<dbReference type="Proteomes" id="UP001595973">
    <property type="component" value="Unassembled WGS sequence"/>
</dbReference>
<proteinExistence type="predicted"/>
<dbReference type="PANTHER" id="PTHR34989">
    <property type="entry name" value="PROTEIN HDED"/>
    <property type="match status" value="1"/>
</dbReference>
<sequence>MKASTALLVIGVLLIFGGILALANPLAASIAVTTLVGAMFLASGVLQAWFLFRDPGAQHRLWNGLVALLTIVAGVWLLTNPLEGTVSLTLILGVVFLIMGVMRLLISSRLSGTPFFWLMLLSGLASVAIGLLVFTDFQSAATSLLGILLGIQLLAEGAGLAAIGLFSRRLDR</sequence>
<protein>
    <submittedName>
        <fullName evidence="2">HdeD family acid-resistance protein</fullName>
    </submittedName>
</protein>
<feature type="transmembrane region" description="Helical" evidence="1">
    <location>
        <begin position="85"/>
        <end position="106"/>
    </location>
</feature>